<dbReference type="AlphaFoldDB" id="A0A5M9J776"/>
<dbReference type="Proteomes" id="UP000322873">
    <property type="component" value="Unassembled WGS sequence"/>
</dbReference>
<accession>A0A5M9J776</accession>
<protein>
    <submittedName>
        <fullName evidence="2">Uncharacterized protein</fullName>
    </submittedName>
</protein>
<evidence type="ECO:0000256" key="1">
    <source>
        <dbReference type="SAM" id="MobiDB-lite"/>
    </source>
</evidence>
<evidence type="ECO:0000313" key="2">
    <source>
        <dbReference type="EMBL" id="KAA8564113.1"/>
    </source>
</evidence>
<comment type="caution">
    <text evidence="2">The sequence shown here is derived from an EMBL/GenBank/DDBJ whole genome shotgun (WGS) entry which is preliminary data.</text>
</comment>
<keyword evidence="3" id="KW-1185">Reference proteome</keyword>
<organism evidence="2 3">
    <name type="scientific">Monilinia fructicola</name>
    <name type="common">Brown rot fungus</name>
    <name type="synonym">Ciboria fructicola</name>
    <dbReference type="NCBI Taxonomy" id="38448"/>
    <lineage>
        <taxon>Eukaryota</taxon>
        <taxon>Fungi</taxon>
        <taxon>Dikarya</taxon>
        <taxon>Ascomycota</taxon>
        <taxon>Pezizomycotina</taxon>
        <taxon>Leotiomycetes</taxon>
        <taxon>Helotiales</taxon>
        <taxon>Sclerotiniaceae</taxon>
        <taxon>Monilinia</taxon>
    </lineage>
</organism>
<reference evidence="2 3" key="1">
    <citation type="submission" date="2019-06" db="EMBL/GenBank/DDBJ databases">
        <title>Genome Sequence of the Brown Rot Fungal Pathogen Monilinia fructicola.</title>
        <authorList>
            <person name="De Miccolis Angelini R.M."/>
            <person name="Landi L."/>
            <person name="Abate D."/>
            <person name="Pollastro S."/>
            <person name="Romanazzi G."/>
            <person name="Faretra F."/>
        </authorList>
    </citation>
    <scope>NUCLEOTIDE SEQUENCE [LARGE SCALE GENOMIC DNA]</scope>
    <source>
        <strain evidence="2 3">Mfrc123</strain>
    </source>
</reference>
<proteinExistence type="predicted"/>
<dbReference type="EMBL" id="VICG01000016">
    <property type="protein sequence ID" value="KAA8564113.1"/>
    <property type="molecule type" value="Genomic_DNA"/>
</dbReference>
<sequence length="81" mass="9238">MLINKSQNCIFIPLILFDNSDMLSRNSLHPMSSIRHSSNPPFPPSTPSTQAMHPVPPSKYNQTVFKVSYMHTYCAHTFIFP</sequence>
<name>A0A5M9J776_MONFR</name>
<evidence type="ECO:0000313" key="3">
    <source>
        <dbReference type="Proteomes" id="UP000322873"/>
    </source>
</evidence>
<gene>
    <name evidence="2" type="ORF">EYC84_012094</name>
</gene>
<feature type="region of interest" description="Disordered" evidence="1">
    <location>
        <begin position="28"/>
        <end position="55"/>
    </location>
</feature>